<keyword evidence="6" id="KW-1185">Reference proteome</keyword>
<evidence type="ECO:0000256" key="2">
    <source>
        <dbReference type="PIRSR" id="PIRSR601310-3"/>
    </source>
</evidence>
<dbReference type="InterPro" id="IPR019808">
    <property type="entry name" value="Histidine_triad_CS"/>
</dbReference>
<dbReference type="Proteomes" id="UP000325577">
    <property type="component" value="Linkage Group LG0"/>
</dbReference>
<proteinExistence type="predicted"/>
<sequence>MEARRRLALLCSHLRPIPTSGTSRFQDNLKPKCCSDVSASDGEKGNQGNDCIFCKIVRGESPALKLYEDDICICILDTNPLSHGHSLIIPKSHFSSLQATPPPVVGAMCSKVPFISNAVMKATGCDSFNLVVNNGAAAGQVIFHTHIHIIPRNAHDCLWSSESLRRRPLQLDQETFQLADRIQEQLVLFSDKSEDGIKGHRCSLVPN</sequence>
<evidence type="ECO:0000256" key="1">
    <source>
        <dbReference type="PIRSR" id="PIRSR601310-1"/>
    </source>
</evidence>
<accession>A0A5J5C590</accession>
<organism evidence="5 6">
    <name type="scientific">Nyssa sinensis</name>
    <dbReference type="NCBI Taxonomy" id="561372"/>
    <lineage>
        <taxon>Eukaryota</taxon>
        <taxon>Viridiplantae</taxon>
        <taxon>Streptophyta</taxon>
        <taxon>Embryophyta</taxon>
        <taxon>Tracheophyta</taxon>
        <taxon>Spermatophyta</taxon>
        <taxon>Magnoliopsida</taxon>
        <taxon>eudicotyledons</taxon>
        <taxon>Gunneridae</taxon>
        <taxon>Pentapetalae</taxon>
        <taxon>asterids</taxon>
        <taxon>Cornales</taxon>
        <taxon>Nyssaceae</taxon>
        <taxon>Nyssa</taxon>
    </lineage>
</organism>
<dbReference type="PANTHER" id="PTHR47670:SF1">
    <property type="entry name" value="ADENYLYLSULFATASE HINT3"/>
    <property type="match status" value="1"/>
</dbReference>
<dbReference type="Gene3D" id="3.30.428.10">
    <property type="entry name" value="HIT-like"/>
    <property type="match status" value="1"/>
</dbReference>
<dbReference type="PROSITE" id="PS00892">
    <property type="entry name" value="HIT_1"/>
    <property type="match status" value="1"/>
</dbReference>
<dbReference type="InterPro" id="IPR039384">
    <property type="entry name" value="HINT"/>
</dbReference>
<dbReference type="InterPro" id="IPR036265">
    <property type="entry name" value="HIT-like_sf"/>
</dbReference>
<dbReference type="GO" id="GO:0006790">
    <property type="term" value="P:sulfur compound metabolic process"/>
    <property type="evidence" value="ECO:0007669"/>
    <property type="project" value="TreeGrafter"/>
</dbReference>
<dbReference type="Pfam" id="PF01230">
    <property type="entry name" value="HIT"/>
    <property type="match status" value="1"/>
</dbReference>
<feature type="domain" description="HIT" evidence="4">
    <location>
        <begin position="52"/>
        <end position="159"/>
    </location>
</feature>
<dbReference type="AlphaFoldDB" id="A0A5J5C590"/>
<feature type="short sequence motif" description="Histidine triad motif" evidence="2 3">
    <location>
        <begin position="144"/>
        <end position="148"/>
    </location>
</feature>
<evidence type="ECO:0000313" key="6">
    <source>
        <dbReference type="Proteomes" id="UP000325577"/>
    </source>
</evidence>
<dbReference type="InterPro" id="IPR001310">
    <property type="entry name" value="Histidine_triad_HIT"/>
</dbReference>
<gene>
    <name evidence="5" type="ORF">F0562_002247</name>
</gene>
<dbReference type="SUPFAM" id="SSF54197">
    <property type="entry name" value="HIT-like"/>
    <property type="match status" value="1"/>
</dbReference>
<evidence type="ECO:0000259" key="4">
    <source>
        <dbReference type="PROSITE" id="PS51084"/>
    </source>
</evidence>
<evidence type="ECO:0000256" key="3">
    <source>
        <dbReference type="PROSITE-ProRule" id="PRU00464"/>
    </source>
</evidence>
<dbReference type="EMBL" id="CM018031">
    <property type="protein sequence ID" value="KAA8550563.1"/>
    <property type="molecule type" value="Genomic_DNA"/>
</dbReference>
<dbReference type="PANTHER" id="PTHR47670">
    <property type="entry name" value="ADENYLYLSULFATASE HINT3"/>
    <property type="match status" value="1"/>
</dbReference>
<name>A0A5J5C590_9ASTE</name>
<dbReference type="CDD" id="cd01277">
    <property type="entry name" value="HINT_subgroup"/>
    <property type="match status" value="1"/>
</dbReference>
<dbReference type="OrthoDB" id="672793at2759"/>
<feature type="active site" description="Tele-AMP-histidine intermediate" evidence="1">
    <location>
        <position position="146"/>
    </location>
</feature>
<dbReference type="PROSITE" id="PS51084">
    <property type="entry name" value="HIT_2"/>
    <property type="match status" value="1"/>
</dbReference>
<dbReference type="GO" id="GO:0047627">
    <property type="term" value="F:adenylylsulfatase activity"/>
    <property type="evidence" value="ECO:0007669"/>
    <property type="project" value="TreeGrafter"/>
</dbReference>
<dbReference type="InterPro" id="IPR011146">
    <property type="entry name" value="HIT-like"/>
</dbReference>
<protein>
    <recommendedName>
        <fullName evidence="4">HIT domain-containing protein</fullName>
    </recommendedName>
</protein>
<evidence type="ECO:0000313" key="5">
    <source>
        <dbReference type="EMBL" id="KAA8550563.1"/>
    </source>
</evidence>
<dbReference type="PRINTS" id="PR00332">
    <property type="entry name" value="HISTRIAD"/>
</dbReference>
<reference evidence="5 6" key="1">
    <citation type="submission" date="2019-09" db="EMBL/GenBank/DDBJ databases">
        <title>A chromosome-level genome assembly of the Chinese tupelo Nyssa sinensis.</title>
        <authorList>
            <person name="Yang X."/>
            <person name="Kang M."/>
            <person name="Yang Y."/>
            <person name="Xiong H."/>
            <person name="Wang M."/>
            <person name="Zhang Z."/>
            <person name="Wang Z."/>
            <person name="Wu H."/>
            <person name="Ma T."/>
            <person name="Liu J."/>
            <person name="Xi Z."/>
        </authorList>
    </citation>
    <scope>NUCLEOTIDE SEQUENCE [LARGE SCALE GENOMIC DNA]</scope>
    <source>
        <strain evidence="5">J267</strain>
        <tissue evidence="5">Leaf</tissue>
    </source>
</reference>
<dbReference type="GO" id="GO:0009150">
    <property type="term" value="P:purine ribonucleotide metabolic process"/>
    <property type="evidence" value="ECO:0007669"/>
    <property type="project" value="TreeGrafter"/>
</dbReference>